<evidence type="ECO:0000313" key="2">
    <source>
        <dbReference type="EMBL" id="HJD28493.1"/>
    </source>
</evidence>
<dbReference type="NCBIfam" id="NF033559">
    <property type="entry name" value="transpos_IS1634"/>
    <property type="match status" value="1"/>
</dbReference>
<dbReference type="GO" id="GO:0004803">
    <property type="term" value="F:transposase activity"/>
    <property type="evidence" value="ECO:0007669"/>
    <property type="project" value="InterPro"/>
</dbReference>
<gene>
    <name evidence="2" type="ORF">H9914_05815</name>
</gene>
<evidence type="ECO:0000313" key="3">
    <source>
        <dbReference type="Proteomes" id="UP000823892"/>
    </source>
</evidence>
<dbReference type="AlphaFoldDB" id="A0A9D2QRX5"/>
<reference evidence="2" key="2">
    <citation type="submission" date="2021-04" db="EMBL/GenBank/DDBJ databases">
        <authorList>
            <person name="Gilroy R."/>
        </authorList>
    </citation>
    <scope>NUCLEOTIDE SEQUENCE</scope>
    <source>
        <strain evidence="2">ChiBcec6-4105</strain>
    </source>
</reference>
<dbReference type="PANTHER" id="PTHR34614">
    <property type="match status" value="1"/>
</dbReference>
<reference evidence="2" key="1">
    <citation type="journal article" date="2021" name="PeerJ">
        <title>Extensive microbial diversity within the chicken gut microbiome revealed by metagenomics and culture.</title>
        <authorList>
            <person name="Gilroy R."/>
            <person name="Ravi A."/>
            <person name="Getino M."/>
            <person name="Pursley I."/>
            <person name="Horton D.L."/>
            <person name="Alikhan N.F."/>
            <person name="Baker D."/>
            <person name="Gharbi K."/>
            <person name="Hall N."/>
            <person name="Watson M."/>
            <person name="Adriaenssens E.M."/>
            <person name="Foster-Nyarko E."/>
            <person name="Jarju S."/>
            <person name="Secka A."/>
            <person name="Antonio M."/>
            <person name="Oren A."/>
            <person name="Chaudhuri R.R."/>
            <person name="La Ragione R."/>
            <person name="Hildebrand F."/>
            <person name="Pallen M.J."/>
        </authorList>
    </citation>
    <scope>NUCLEOTIDE SEQUENCE</scope>
    <source>
        <strain evidence="2">ChiBcec6-4105</strain>
    </source>
</reference>
<dbReference type="PANTHER" id="PTHR34614:SF2">
    <property type="entry name" value="TRANSPOSASE IS4-LIKE DOMAIN-CONTAINING PROTEIN"/>
    <property type="match status" value="1"/>
</dbReference>
<evidence type="ECO:0000259" key="1">
    <source>
        <dbReference type="Pfam" id="PF01609"/>
    </source>
</evidence>
<dbReference type="SUPFAM" id="SSF53098">
    <property type="entry name" value="Ribonuclease H-like"/>
    <property type="match status" value="1"/>
</dbReference>
<dbReference type="EMBL" id="DWUY01000126">
    <property type="protein sequence ID" value="HJD28493.1"/>
    <property type="molecule type" value="Genomic_DNA"/>
</dbReference>
<dbReference type="Pfam" id="PF01609">
    <property type="entry name" value="DDE_Tnp_1"/>
    <property type="match status" value="1"/>
</dbReference>
<sequence length="619" mass="72719">MKLYFDKRLKDPTYYGQQGFRNGKKVTSKNIIKFGKHSELLKITDDPEAYVREEIRKWNEEYRSGKVEYTLSADFNQRVPHTNDPASSSTWLNIGYFFLQELMKGLRLRDFFHQKTKDRKITFDCYTISRFLTYARILDPLSKHATWHKLDTYYEQPDFDYQHILRFMDLLEKNHDDYLAWLFRQSNTIVKRDTSVLYYDCSNFYFESEQPDEDVVDEVTGEIMKGMRQYGFSKEHRPNPIVEMGLFMDSRGIPITMCLHPGNTSEQLTAIPLEKEVMKMLPDAKFIYCADAGLGSYNIRKFNSMGGRAFIVTQSIKKMSDVLKQSVFNDYDYRLLSNDKPVTIAGMKSFDRFEEENLKLYNDFAYKVVDADKVLDLGLYEDVTLKNGRTMKRKAKGVLKQRIIITFSRKVMEYQRSVRSRQIERAKKLLELKDPEEIKKGPNDVKRFLKRTAKTKSGETAVVEYILDQDKIAEEEKYDGYYAVATNLQDHAKDILAVSNKRYQIEECFRIMKTNFDGRPVNHRLQERIKAHFLICYTALLVYRLLEARLDDQGTHVTASNLITTLKNMNVANVHDIEYMALYNGSKALDALTRLTMLPLDRLHYRPKELNSMIKKFLQ</sequence>
<proteinExistence type="predicted"/>
<protein>
    <submittedName>
        <fullName evidence="2">IS1634 family transposase</fullName>
    </submittedName>
</protein>
<accession>A0A9D2QRX5</accession>
<dbReference type="InterPro" id="IPR012337">
    <property type="entry name" value="RNaseH-like_sf"/>
</dbReference>
<dbReference type="GO" id="GO:0003677">
    <property type="term" value="F:DNA binding"/>
    <property type="evidence" value="ECO:0007669"/>
    <property type="project" value="InterPro"/>
</dbReference>
<feature type="domain" description="Transposase IS4-like" evidence="1">
    <location>
        <begin position="246"/>
        <end position="541"/>
    </location>
</feature>
<dbReference type="InterPro" id="IPR002559">
    <property type="entry name" value="Transposase_11"/>
</dbReference>
<comment type="caution">
    <text evidence="2">The sequence shown here is derived from an EMBL/GenBank/DDBJ whole genome shotgun (WGS) entry which is preliminary data.</text>
</comment>
<dbReference type="Proteomes" id="UP000823892">
    <property type="component" value="Unassembled WGS sequence"/>
</dbReference>
<organism evidence="2 3">
    <name type="scientific">Candidatus Blautia avicola</name>
    <dbReference type="NCBI Taxonomy" id="2838483"/>
    <lineage>
        <taxon>Bacteria</taxon>
        <taxon>Bacillati</taxon>
        <taxon>Bacillota</taxon>
        <taxon>Clostridia</taxon>
        <taxon>Lachnospirales</taxon>
        <taxon>Lachnospiraceae</taxon>
        <taxon>Blautia</taxon>
    </lineage>
</organism>
<name>A0A9D2QRX5_9FIRM</name>
<dbReference type="InterPro" id="IPR047654">
    <property type="entry name" value="IS1634_transpos"/>
</dbReference>
<dbReference type="GO" id="GO:0006313">
    <property type="term" value="P:DNA transposition"/>
    <property type="evidence" value="ECO:0007669"/>
    <property type="project" value="InterPro"/>
</dbReference>